<evidence type="ECO:0000313" key="12">
    <source>
        <dbReference type="Proteomes" id="UP000019109"/>
    </source>
</evidence>
<keyword evidence="7" id="KW-0234">DNA repair</keyword>
<dbReference type="InterPro" id="IPR007861">
    <property type="entry name" value="DNA_mismatch_repair_MutS_clamp"/>
</dbReference>
<dbReference type="CDD" id="cd03284">
    <property type="entry name" value="ABC_MutS1"/>
    <property type="match status" value="1"/>
</dbReference>
<dbReference type="GO" id="GO:0140664">
    <property type="term" value="F:ATP-dependent DNA damage sensor activity"/>
    <property type="evidence" value="ECO:0007669"/>
    <property type="project" value="InterPro"/>
</dbReference>
<dbReference type="InterPro" id="IPR036187">
    <property type="entry name" value="DNA_mismatch_repair_MutS_sf"/>
</dbReference>
<dbReference type="STRING" id="1294263.JCM21531_3526"/>
<dbReference type="PIRSF" id="PIRSF037677">
    <property type="entry name" value="DNA_mis_repair_Msh6"/>
    <property type="match status" value="1"/>
</dbReference>
<dbReference type="PANTHER" id="PTHR11361:SF34">
    <property type="entry name" value="DNA MISMATCH REPAIR PROTEIN MSH1, MITOCHONDRIAL"/>
    <property type="match status" value="1"/>
</dbReference>
<name>W4V9W3_9FIRM</name>
<evidence type="ECO:0000259" key="10">
    <source>
        <dbReference type="PROSITE" id="PS00486"/>
    </source>
</evidence>
<dbReference type="FunFam" id="1.10.1420.10:FF:000007">
    <property type="entry name" value="DNA mismatch repair protein MutS"/>
    <property type="match status" value="1"/>
</dbReference>
<accession>W4V9W3</accession>
<dbReference type="Pfam" id="PF05190">
    <property type="entry name" value="MutS_IV"/>
    <property type="match status" value="1"/>
</dbReference>
<dbReference type="AlphaFoldDB" id="W4V9W3"/>
<reference evidence="11" key="1">
    <citation type="journal article" date="2014" name="Genome Announc.">
        <title>Draft Genome Sequence of Clostridium straminisolvens Strain JCM 21531T, Isolated from a Cellulose-Degrading Bacterial Community.</title>
        <authorList>
            <person name="Yuki M."/>
            <person name="Oshima K."/>
            <person name="Suda W."/>
            <person name="Sakamoto M."/>
            <person name="Kitamura K."/>
            <person name="Iida T."/>
            <person name="Hattori M."/>
            <person name="Ohkuma M."/>
        </authorList>
    </citation>
    <scope>NUCLEOTIDE SEQUENCE [LARGE SCALE GENOMIC DNA]</scope>
    <source>
        <strain evidence="11">JCM 21531</strain>
    </source>
</reference>
<comment type="caution">
    <text evidence="11">The sequence shown here is derived from an EMBL/GenBank/DDBJ whole genome shotgun (WGS) entry which is preliminary data.</text>
</comment>
<dbReference type="InterPro" id="IPR027417">
    <property type="entry name" value="P-loop_NTPase"/>
</dbReference>
<dbReference type="GO" id="GO:0030983">
    <property type="term" value="F:mismatched DNA binding"/>
    <property type="evidence" value="ECO:0007669"/>
    <property type="project" value="InterPro"/>
</dbReference>
<protein>
    <recommendedName>
        <fullName evidence="2 9">DNA mismatch repair protein MutS</fullName>
    </recommendedName>
</protein>
<dbReference type="Pfam" id="PF05192">
    <property type="entry name" value="MutS_III"/>
    <property type="match status" value="1"/>
</dbReference>
<organism evidence="11 12">
    <name type="scientific">Acetivibrio straminisolvens JCM 21531</name>
    <dbReference type="NCBI Taxonomy" id="1294263"/>
    <lineage>
        <taxon>Bacteria</taxon>
        <taxon>Bacillati</taxon>
        <taxon>Bacillota</taxon>
        <taxon>Clostridia</taxon>
        <taxon>Eubacteriales</taxon>
        <taxon>Oscillospiraceae</taxon>
        <taxon>Acetivibrio</taxon>
    </lineage>
</organism>
<evidence type="ECO:0000256" key="3">
    <source>
        <dbReference type="ARBA" id="ARBA00022741"/>
    </source>
</evidence>
<dbReference type="Gene3D" id="3.30.420.110">
    <property type="entry name" value="MutS, connector domain"/>
    <property type="match status" value="1"/>
</dbReference>
<dbReference type="FunFam" id="3.40.50.300:FF:000870">
    <property type="entry name" value="MutS protein homolog 4"/>
    <property type="match status" value="1"/>
</dbReference>
<dbReference type="NCBIfam" id="TIGR01070">
    <property type="entry name" value="mutS1"/>
    <property type="match status" value="1"/>
</dbReference>
<evidence type="ECO:0000256" key="2">
    <source>
        <dbReference type="ARBA" id="ARBA00021982"/>
    </source>
</evidence>
<dbReference type="GO" id="GO:0005829">
    <property type="term" value="C:cytosol"/>
    <property type="evidence" value="ECO:0007669"/>
    <property type="project" value="TreeGrafter"/>
</dbReference>
<dbReference type="SMART" id="SM00534">
    <property type="entry name" value="MUTSac"/>
    <property type="match status" value="1"/>
</dbReference>
<dbReference type="InterPro" id="IPR007696">
    <property type="entry name" value="DNA_mismatch_repair_MutS_core"/>
</dbReference>
<dbReference type="InterPro" id="IPR017261">
    <property type="entry name" value="DNA_mismatch_repair_MutS/MSH"/>
</dbReference>
<evidence type="ECO:0000256" key="5">
    <source>
        <dbReference type="ARBA" id="ARBA00022840"/>
    </source>
</evidence>
<evidence type="ECO:0000256" key="9">
    <source>
        <dbReference type="NCBIfam" id="TIGR01070"/>
    </source>
</evidence>
<dbReference type="SUPFAM" id="SSF48334">
    <property type="entry name" value="DNA repair protein MutS, domain III"/>
    <property type="match status" value="1"/>
</dbReference>
<comment type="function">
    <text evidence="8">This protein is involved in the repair of mismatches in DNA. It is possible that it carries out the mismatch recognition step. This protein has a weak ATPase activity.</text>
</comment>
<evidence type="ECO:0000256" key="6">
    <source>
        <dbReference type="ARBA" id="ARBA00023125"/>
    </source>
</evidence>
<keyword evidence="12" id="KW-1185">Reference proteome</keyword>
<dbReference type="GO" id="GO:0005524">
    <property type="term" value="F:ATP binding"/>
    <property type="evidence" value="ECO:0007669"/>
    <property type="project" value="UniProtKB-UniRule"/>
</dbReference>
<dbReference type="NCBIfam" id="NF003810">
    <property type="entry name" value="PRK05399.1"/>
    <property type="match status" value="1"/>
</dbReference>
<dbReference type="InterPro" id="IPR036678">
    <property type="entry name" value="MutS_con_dom_sf"/>
</dbReference>
<dbReference type="SMART" id="SM00533">
    <property type="entry name" value="MUTSd"/>
    <property type="match status" value="1"/>
</dbReference>
<dbReference type="Pfam" id="PF00488">
    <property type="entry name" value="MutS_V"/>
    <property type="match status" value="1"/>
</dbReference>
<evidence type="ECO:0000256" key="8">
    <source>
        <dbReference type="ARBA" id="ARBA00024647"/>
    </source>
</evidence>
<dbReference type="InterPro" id="IPR000432">
    <property type="entry name" value="DNA_mismatch_repair_MutS_C"/>
</dbReference>
<dbReference type="SUPFAM" id="SSF53150">
    <property type="entry name" value="DNA repair protein MutS, domain II"/>
    <property type="match status" value="1"/>
</dbReference>
<keyword evidence="4" id="KW-0227">DNA damage</keyword>
<keyword evidence="5" id="KW-0067">ATP-binding</keyword>
<proteinExistence type="inferred from homology"/>
<dbReference type="GO" id="GO:0006298">
    <property type="term" value="P:mismatch repair"/>
    <property type="evidence" value="ECO:0007669"/>
    <property type="project" value="UniProtKB-UniRule"/>
</dbReference>
<dbReference type="EMBL" id="BAVR01000051">
    <property type="protein sequence ID" value="GAE89951.1"/>
    <property type="molecule type" value="Genomic_DNA"/>
</dbReference>
<evidence type="ECO:0000256" key="7">
    <source>
        <dbReference type="ARBA" id="ARBA00023204"/>
    </source>
</evidence>
<dbReference type="Gene3D" id="3.40.50.300">
    <property type="entry name" value="P-loop containing nucleotide triphosphate hydrolases"/>
    <property type="match status" value="1"/>
</dbReference>
<dbReference type="Proteomes" id="UP000019109">
    <property type="component" value="Unassembled WGS sequence"/>
</dbReference>
<comment type="similarity">
    <text evidence="1">Belongs to the DNA mismatch repair MutS family.</text>
</comment>
<evidence type="ECO:0000256" key="4">
    <source>
        <dbReference type="ARBA" id="ARBA00022763"/>
    </source>
</evidence>
<dbReference type="InterPro" id="IPR045076">
    <property type="entry name" value="MutS"/>
</dbReference>
<keyword evidence="3" id="KW-0547">Nucleotide-binding</keyword>
<gene>
    <name evidence="11" type="ORF">JCM21531_3526</name>
</gene>
<sequence length="600" mass="68518">MRKRFDVYISSIEDRFFEKDFSVQKLKSYFKDYVAEENAFDLYINASGALLEYLEQTQKVNLSHIQSFNVYRIEEYMVLDLASRRNLELTETLREKNRKGSLLWVLDRTMTSMGGRTLRKWIEQPLINLHDIKDRLNAVNEFKEKFMVRTEVRELLRAVYDIERLMSKVILGSANCRDMVSIKHSIGQVPYIKELISDLKSDLNVLSYNELDTLTDVYEIIDKAIVDEPPVAVKEGGIIKEGYNEEVDKLRSAAKDGKKWIAHLESKERERTGIKNLKVGFNKVFGYFIEVTKSYYSQVPDDYIRKQTLANCERYITQELKEIENTVLGAEDRLVELEYQIFVDIRNRVAKEINRLKSTARSLARIDVLCSLAEVADRESYTMPVVTDDDKIEIKDGRHPVVEKMIGQGAFVPNDTYLDMGENQISIITGPNMAGKSTYMRQVALIVLMAQMGSFVPAQSAKIGIVDRIFTRVGASDDLASGQSTFMVEMSEVANILSNATSKSLLVLDEIGRGTSTYDGLSIAWAVIEFIGEKIGARTLFATHYHELTELEERIEGIKNYCISVEEKGEDIIFLRKILRGGATTAMACRLQGLRVYRLP</sequence>
<evidence type="ECO:0000313" key="11">
    <source>
        <dbReference type="EMBL" id="GAE89951.1"/>
    </source>
</evidence>
<feature type="domain" description="DNA mismatch repair proteins mutS family" evidence="10">
    <location>
        <begin position="504"/>
        <end position="520"/>
    </location>
</feature>
<dbReference type="SUPFAM" id="SSF52540">
    <property type="entry name" value="P-loop containing nucleoside triphosphate hydrolases"/>
    <property type="match status" value="1"/>
</dbReference>
<dbReference type="PANTHER" id="PTHR11361">
    <property type="entry name" value="DNA MISMATCH REPAIR PROTEIN MUTS FAMILY MEMBER"/>
    <property type="match status" value="1"/>
</dbReference>
<evidence type="ECO:0000256" key="1">
    <source>
        <dbReference type="ARBA" id="ARBA00006271"/>
    </source>
</evidence>
<dbReference type="InterPro" id="IPR005748">
    <property type="entry name" value="DNA_mismatch_repair_MutS"/>
</dbReference>
<dbReference type="PROSITE" id="PS00486">
    <property type="entry name" value="DNA_MISMATCH_REPAIR_2"/>
    <property type="match status" value="1"/>
</dbReference>
<dbReference type="Gene3D" id="1.10.1420.10">
    <property type="match status" value="2"/>
</dbReference>
<keyword evidence="6" id="KW-0238">DNA-binding</keyword>